<dbReference type="InterPro" id="IPR052342">
    <property type="entry name" value="MCH/BMMD"/>
</dbReference>
<dbReference type="PANTHER" id="PTHR43664:SF1">
    <property type="entry name" value="BETA-METHYLMALYL-COA DEHYDRATASE"/>
    <property type="match status" value="1"/>
</dbReference>
<evidence type="ECO:0000313" key="3">
    <source>
        <dbReference type="Proteomes" id="UP000595254"/>
    </source>
</evidence>
<name>A0A974S1D6_PERPY</name>
<dbReference type="SUPFAM" id="SSF54637">
    <property type="entry name" value="Thioesterase/thiol ester dehydrase-isomerase"/>
    <property type="match status" value="1"/>
</dbReference>
<protein>
    <submittedName>
        <fullName evidence="2">MaoC family dehydratase N-terminal domain-containing protein</fullName>
    </submittedName>
</protein>
<evidence type="ECO:0000259" key="1">
    <source>
        <dbReference type="Pfam" id="PF01575"/>
    </source>
</evidence>
<keyword evidence="3" id="KW-1185">Reference proteome</keyword>
<feature type="domain" description="MaoC-like" evidence="1">
    <location>
        <begin position="10"/>
        <end position="114"/>
    </location>
</feature>
<dbReference type="InterPro" id="IPR002539">
    <property type="entry name" value="MaoC-like_dom"/>
</dbReference>
<sequence>MAHYYEDFSIGDEFTSPGRTVTESDVSVFAGLSGDYNPLHTDEEFAKETIFGTRIAHGLLGLSMVSGLVMRLGVFDGTVIAFLGLDWKFIGPLFIGDTIHFEMKIIEKRETSKADRGIIVREVLLFNQKNEVVQKGTMTIMMKRKSEKLVE</sequence>
<dbReference type="Gene3D" id="3.10.129.10">
    <property type="entry name" value="Hotdog Thioesterase"/>
    <property type="match status" value="1"/>
</dbReference>
<dbReference type="EMBL" id="CP068053">
    <property type="protein sequence ID" value="QQT01436.1"/>
    <property type="molecule type" value="Genomic_DNA"/>
</dbReference>
<reference evidence="2 3" key="1">
    <citation type="submission" date="2021-01" db="EMBL/GenBank/DDBJ databases">
        <title>FDA dAtabase for Regulatory Grade micrObial Sequences (FDA-ARGOS): Supporting development and validation of Infectious Disease Dx tests.</title>
        <authorList>
            <person name="Nelson B."/>
            <person name="Plummer A."/>
            <person name="Tallon L."/>
            <person name="Sadzewicz L."/>
            <person name="Zhao X."/>
            <person name="Boylan J."/>
            <person name="Ott S."/>
            <person name="Bowen H."/>
            <person name="Vavikolanu K."/>
            <person name="Mehta A."/>
            <person name="Aluvathingal J."/>
            <person name="Nadendla S."/>
            <person name="Myers T."/>
            <person name="Yan Y."/>
            <person name="Sichtig H."/>
        </authorList>
    </citation>
    <scope>NUCLEOTIDE SEQUENCE [LARGE SCALE GENOMIC DNA]</scope>
    <source>
        <strain evidence="2 3">FDAARGOS_1161</strain>
    </source>
</reference>
<dbReference type="PANTHER" id="PTHR43664">
    <property type="entry name" value="MONOAMINE OXIDASE-RELATED"/>
    <property type="match status" value="1"/>
</dbReference>
<dbReference type="RefSeq" id="WP_040373152.1">
    <property type="nucleotide sequence ID" value="NZ_CP068053.1"/>
</dbReference>
<dbReference type="Proteomes" id="UP000595254">
    <property type="component" value="Chromosome"/>
</dbReference>
<organism evidence="2 3">
    <name type="scientific">Peribacillus psychrosaccharolyticus</name>
    <name type="common">Bacillus psychrosaccharolyticus</name>
    <dbReference type="NCBI Taxonomy" id="1407"/>
    <lineage>
        <taxon>Bacteria</taxon>
        <taxon>Bacillati</taxon>
        <taxon>Bacillota</taxon>
        <taxon>Bacilli</taxon>
        <taxon>Bacillales</taxon>
        <taxon>Bacillaceae</taxon>
        <taxon>Peribacillus</taxon>
    </lineage>
</organism>
<dbReference type="AlphaFoldDB" id="A0A974S1D6"/>
<proteinExistence type="predicted"/>
<gene>
    <name evidence="2" type="ORF">I6J18_06090</name>
</gene>
<dbReference type="KEGG" id="ppsr:I6J18_06090"/>
<accession>A0A974S1D6</accession>
<dbReference type="InterPro" id="IPR029069">
    <property type="entry name" value="HotDog_dom_sf"/>
</dbReference>
<dbReference type="Pfam" id="PF01575">
    <property type="entry name" value="MaoC_dehydratas"/>
    <property type="match status" value="1"/>
</dbReference>
<evidence type="ECO:0000313" key="2">
    <source>
        <dbReference type="EMBL" id="QQT01436.1"/>
    </source>
</evidence>